<evidence type="ECO:0000313" key="2">
    <source>
        <dbReference type="Proteomes" id="UP001597182"/>
    </source>
</evidence>
<comment type="caution">
    <text evidence="1">The sequence shown here is derived from an EMBL/GenBank/DDBJ whole genome shotgun (WGS) entry which is preliminary data.</text>
</comment>
<protein>
    <recommendedName>
        <fullName evidence="3">Pyrroloquinoline-quinone binding quinoprotein</fullName>
    </recommendedName>
</protein>
<proteinExistence type="predicted"/>
<dbReference type="InterPro" id="IPR011044">
    <property type="entry name" value="Quino_amine_DH_bsu"/>
</dbReference>
<gene>
    <name evidence="1" type="ORF">ACFQ34_26390</name>
</gene>
<dbReference type="Proteomes" id="UP001597182">
    <property type="component" value="Unassembled WGS sequence"/>
</dbReference>
<reference evidence="2" key="1">
    <citation type="journal article" date="2019" name="Int. J. Syst. Evol. Microbiol.">
        <title>The Global Catalogue of Microorganisms (GCM) 10K type strain sequencing project: providing services to taxonomists for standard genome sequencing and annotation.</title>
        <authorList>
            <consortium name="The Broad Institute Genomics Platform"/>
            <consortium name="The Broad Institute Genome Sequencing Center for Infectious Disease"/>
            <person name="Wu L."/>
            <person name="Ma J."/>
        </authorList>
    </citation>
    <scope>NUCLEOTIDE SEQUENCE [LARGE SCALE GENOMIC DNA]</scope>
    <source>
        <strain evidence="2">CCUG 49018</strain>
    </source>
</reference>
<name>A0ABW3VNJ0_9PSEU</name>
<keyword evidence="2" id="KW-1185">Reference proteome</keyword>
<organism evidence="1 2">
    <name type="scientific">Pseudonocardia benzenivorans</name>
    <dbReference type="NCBI Taxonomy" id="228005"/>
    <lineage>
        <taxon>Bacteria</taxon>
        <taxon>Bacillati</taxon>
        <taxon>Actinomycetota</taxon>
        <taxon>Actinomycetes</taxon>
        <taxon>Pseudonocardiales</taxon>
        <taxon>Pseudonocardiaceae</taxon>
        <taxon>Pseudonocardia</taxon>
    </lineage>
</organism>
<dbReference type="SUPFAM" id="SSF50969">
    <property type="entry name" value="YVTN repeat-like/Quinoprotein amine dehydrogenase"/>
    <property type="match status" value="1"/>
</dbReference>
<sequence length="400" mass="40754">MIVAVVLAVVVLGGGVLYWRSSAAATTESVTAAPGTFPQPPSSAATVPAGFTQAWREPSAATSAPLVVGPAVVTADGGAVTGRDATTGTAHWSYTRTAQLCTAGSGFGEVMALYRNHDATACSELTVLAPSSGARRAQSNPDALPGTRLLDTGTLVAITGANYVQVVRSDLVKTTEYGTVVTPDQPGRQPRPDCDFGSFAVTQGRLAVLERCPGESDDRLTVVAPDGGSDATTPSVVFSQPQPGPHGQVVAASGDRVAVARPAPARLEVVDGQGNLVSTFAVPVPDADLAADPPGGVARTTSDNQHIYWWTGSATVAIDRSDLTPAWTLPDTSGPAVRYGDSVLVPVRGGLQVVNPATGAVGRTIPVDRGSWTGPVVPGVAGSVLLEQRGPELVALTPAR</sequence>
<dbReference type="RefSeq" id="WP_339122775.1">
    <property type="nucleotide sequence ID" value="NZ_JBHTMB010000244.1"/>
</dbReference>
<accession>A0ABW3VNJ0</accession>
<dbReference type="EMBL" id="JBHTMB010000244">
    <property type="protein sequence ID" value="MFD1236832.1"/>
    <property type="molecule type" value="Genomic_DNA"/>
</dbReference>
<evidence type="ECO:0000313" key="1">
    <source>
        <dbReference type="EMBL" id="MFD1236832.1"/>
    </source>
</evidence>
<evidence type="ECO:0008006" key="3">
    <source>
        <dbReference type="Google" id="ProtNLM"/>
    </source>
</evidence>